<gene>
    <name evidence="3" type="ORF">CTA1_4052</name>
</gene>
<name>A0A4U6X613_9PEZI</name>
<comment type="caution">
    <text evidence="3">The sequence shown here is derived from an EMBL/GenBank/DDBJ whole genome shotgun (WGS) entry which is preliminary data.</text>
</comment>
<reference evidence="3 4" key="1">
    <citation type="journal article" date="2019" name="PLoS ONE">
        <title>Comparative genome analysis indicates high evolutionary potential of pathogenicity genes in Colletotrichum tanaceti.</title>
        <authorList>
            <person name="Lelwala R.V."/>
            <person name="Korhonen P.K."/>
            <person name="Young N.D."/>
            <person name="Scott J.B."/>
            <person name="Ades P.A."/>
            <person name="Gasser R.B."/>
            <person name="Taylor P.W.J."/>
        </authorList>
    </citation>
    <scope>NUCLEOTIDE SEQUENCE [LARGE SCALE GENOMIC DNA]</scope>
    <source>
        <strain evidence="3">BRIP57314</strain>
    </source>
</reference>
<dbReference type="Pfam" id="PF20516">
    <property type="entry name" value="PDDEXK_12"/>
    <property type="match status" value="1"/>
</dbReference>
<dbReference type="Proteomes" id="UP000310108">
    <property type="component" value="Unassembled WGS sequence"/>
</dbReference>
<dbReference type="InterPro" id="IPR046797">
    <property type="entry name" value="PDDEXK_12"/>
</dbReference>
<evidence type="ECO:0000313" key="3">
    <source>
        <dbReference type="EMBL" id="TKW48847.1"/>
    </source>
</evidence>
<feature type="region of interest" description="Disordered" evidence="1">
    <location>
        <begin position="34"/>
        <end position="154"/>
    </location>
</feature>
<organism evidence="3 4">
    <name type="scientific">Colletotrichum tanaceti</name>
    <dbReference type="NCBI Taxonomy" id="1306861"/>
    <lineage>
        <taxon>Eukaryota</taxon>
        <taxon>Fungi</taxon>
        <taxon>Dikarya</taxon>
        <taxon>Ascomycota</taxon>
        <taxon>Pezizomycotina</taxon>
        <taxon>Sordariomycetes</taxon>
        <taxon>Hypocreomycetidae</taxon>
        <taxon>Glomerellales</taxon>
        <taxon>Glomerellaceae</taxon>
        <taxon>Colletotrichum</taxon>
        <taxon>Colletotrichum destructivum species complex</taxon>
    </lineage>
</organism>
<feature type="compositionally biased region" description="Low complexity" evidence="1">
    <location>
        <begin position="137"/>
        <end position="150"/>
    </location>
</feature>
<dbReference type="OrthoDB" id="4161186at2759"/>
<feature type="compositionally biased region" description="Basic residues" evidence="1">
    <location>
        <begin position="60"/>
        <end position="70"/>
    </location>
</feature>
<dbReference type="EMBL" id="PJEX01000697">
    <property type="protein sequence ID" value="TKW48847.1"/>
    <property type="molecule type" value="Genomic_DNA"/>
</dbReference>
<dbReference type="AlphaFoldDB" id="A0A4U6X613"/>
<evidence type="ECO:0000259" key="2">
    <source>
        <dbReference type="Pfam" id="PF20516"/>
    </source>
</evidence>
<feature type="compositionally biased region" description="Basic and acidic residues" evidence="1">
    <location>
        <begin position="43"/>
        <end position="59"/>
    </location>
</feature>
<proteinExistence type="predicted"/>
<feature type="compositionally biased region" description="Low complexity" evidence="1">
    <location>
        <begin position="101"/>
        <end position="113"/>
    </location>
</feature>
<dbReference type="STRING" id="1306861.A0A4U6X613"/>
<evidence type="ECO:0000313" key="4">
    <source>
        <dbReference type="Proteomes" id="UP000310108"/>
    </source>
</evidence>
<protein>
    <recommendedName>
        <fullName evidence="2">PD-(D/E)XK nuclease-like domain-containing protein</fullName>
    </recommendedName>
</protein>
<keyword evidence="4" id="KW-1185">Reference proteome</keyword>
<sequence>MVYDPLRLQQKVLAWLESSQYELDSPGHCAAITESSRKRARRHPTDSETDAHAAADLSHRPPKRHRRRRLPTPPSSSGNAMSESLPPPKTKRALADDADASEASSSSYDALSSCRDNDQTPKGKKTKPLPPWGYPPSSTASSSRQSGSVSARKRIRNTATISACSQQFSMQEDIPSSLMAMWKDMDLYSRGFGVVGLSEKDAVERAKREVSDFIYDNVGDFVYEPEPSDPAGNGIGKRARLGPTPSVAAVMDILERGRGCRNQHYDEAGWNQVVHAPLLSLAFDSLWRDGDNAVAFVPCTSAAIITNYADYGGGRKVDFCVCIRPDAQAARAIQAIRTQDRLASLSINHTDFPPLQNKPLALSVETKIQGEGLGSAEAQLVTWHVAQWRLLDRLASRAGPESDATTLPAFLPGIIVQGHDWSFVASTRRDDRVTLWTSQHIGSTAKATGVYQIVCALQYLRAWIEESYWPWYREAILCLPAEDS</sequence>
<feature type="domain" description="PD-(D/E)XK nuclease-like" evidence="2">
    <location>
        <begin position="233"/>
        <end position="469"/>
    </location>
</feature>
<evidence type="ECO:0000256" key="1">
    <source>
        <dbReference type="SAM" id="MobiDB-lite"/>
    </source>
</evidence>
<accession>A0A4U6X613</accession>